<dbReference type="Proteomes" id="UP000799429">
    <property type="component" value="Unassembled WGS sequence"/>
</dbReference>
<comment type="caution">
    <text evidence="2">The sequence shown here is derived from an EMBL/GenBank/DDBJ whole genome shotgun (WGS) entry which is preliminary data.</text>
</comment>
<sequence length="189" mass="20518">MSLLSFVSLLLLLPTTLCSPFPQLSHPLLSRQNTTIPQAEAWSITAISLHFMGSNTGLGWPGQPWPENKKFNTSLEFTVATPTGDAVCTGNWKEGTGDGFEGECVDERGAENVEGGPNKRETGAWTWWLSETYQTGTHHITNNSPGNPDSYLTCLSGPPLDGIRCAMNGVMSARGDVVLEVERLRKPNV</sequence>
<dbReference type="OrthoDB" id="3922703at2759"/>
<feature type="chain" id="PRO_5040209614" evidence="1">
    <location>
        <begin position="19"/>
        <end position="189"/>
    </location>
</feature>
<keyword evidence="3" id="KW-1185">Reference proteome</keyword>
<reference evidence="2" key="1">
    <citation type="journal article" date="2020" name="Stud. Mycol.">
        <title>101 Dothideomycetes genomes: a test case for predicting lifestyles and emergence of pathogens.</title>
        <authorList>
            <person name="Haridas S."/>
            <person name="Albert R."/>
            <person name="Binder M."/>
            <person name="Bloem J."/>
            <person name="Labutti K."/>
            <person name="Salamov A."/>
            <person name="Andreopoulos B."/>
            <person name="Baker S."/>
            <person name="Barry K."/>
            <person name="Bills G."/>
            <person name="Bluhm B."/>
            <person name="Cannon C."/>
            <person name="Castanera R."/>
            <person name="Culley D."/>
            <person name="Daum C."/>
            <person name="Ezra D."/>
            <person name="Gonzalez J."/>
            <person name="Henrissat B."/>
            <person name="Kuo A."/>
            <person name="Liang C."/>
            <person name="Lipzen A."/>
            <person name="Lutzoni F."/>
            <person name="Magnuson J."/>
            <person name="Mondo S."/>
            <person name="Nolan M."/>
            <person name="Ohm R."/>
            <person name="Pangilinan J."/>
            <person name="Park H.-J."/>
            <person name="Ramirez L."/>
            <person name="Alfaro M."/>
            <person name="Sun H."/>
            <person name="Tritt A."/>
            <person name="Yoshinaga Y."/>
            <person name="Zwiers L.-H."/>
            <person name="Turgeon B."/>
            <person name="Goodwin S."/>
            <person name="Spatafora J."/>
            <person name="Crous P."/>
            <person name="Grigoriev I."/>
        </authorList>
    </citation>
    <scope>NUCLEOTIDE SEQUENCE</scope>
    <source>
        <strain evidence="2">CBS 101060</strain>
    </source>
</reference>
<evidence type="ECO:0000256" key="1">
    <source>
        <dbReference type="SAM" id="SignalP"/>
    </source>
</evidence>
<dbReference type="AlphaFoldDB" id="A0A9P4VS10"/>
<keyword evidence="1" id="KW-0732">Signal</keyword>
<feature type="signal peptide" evidence="1">
    <location>
        <begin position="1"/>
        <end position="18"/>
    </location>
</feature>
<evidence type="ECO:0000313" key="3">
    <source>
        <dbReference type="Proteomes" id="UP000799429"/>
    </source>
</evidence>
<gene>
    <name evidence="2" type="ORF">M501DRAFT_932391</name>
</gene>
<evidence type="ECO:0000313" key="2">
    <source>
        <dbReference type="EMBL" id="KAF2839955.1"/>
    </source>
</evidence>
<accession>A0A9P4VS10</accession>
<dbReference type="EMBL" id="MU006094">
    <property type="protein sequence ID" value="KAF2839955.1"/>
    <property type="molecule type" value="Genomic_DNA"/>
</dbReference>
<organism evidence="2 3">
    <name type="scientific">Patellaria atrata CBS 101060</name>
    <dbReference type="NCBI Taxonomy" id="1346257"/>
    <lineage>
        <taxon>Eukaryota</taxon>
        <taxon>Fungi</taxon>
        <taxon>Dikarya</taxon>
        <taxon>Ascomycota</taxon>
        <taxon>Pezizomycotina</taxon>
        <taxon>Dothideomycetes</taxon>
        <taxon>Dothideomycetes incertae sedis</taxon>
        <taxon>Patellariales</taxon>
        <taxon>Patellariaceae</taxon>
        <taxon>Patellaria</taxon>
    </lineage>
</organism>
<protein>
    <submittedName>
        <fullName evidence="2">Uncharacterized protein</fullName>
    </submittedName>
</protein>
<proteinExistence type="predicted"/>
<name>A0A9P4VS10_9PEZI</name>